<organism evidence="2 3">
    <name type="scientific">Roseomonas gilardii</name>
    <dbReference type="NCBI Taxonomy" id="257708"/>
    <lineage>
        <taxon>Bacteria</taxon>
        <taxon>Pseudomonadati</taxon>
        <taxon>Pseudomonadota</taxon>
        <taxon>Alphaproteobacteria</taxon>
        <taxon>Acetobacterales</taxon>
        <taxon>Roseomonadaceae</taxon>
        <taxon>Roseomonas</taxon>
    </lineage>
</organism>
<comment type="caution">
    <text evidence="2">The sequence shown here is derived from an EMBL/GenBank/DDBJ whole genome shotgun (WGS) entry which is preliminary data.</text>
</comment>
<evidence type="ECO:0000256" key="1">
    <source>
        <dbReference type="SAM" id="MobiDB-lite"/>
    </source>
</evidence>
<dbReference type="Proteomes" id="UP001258945">
    <property type="component" value="Unassembled WGS sequence"/>
</dbReference>
<dbReference type="RefSeq" id="WP_314280964.1">
    <property type="nucleotide sequence ID" value="NZ_JAVVDO010000006.1"/>
</dbReference>
<dbReference type="EMBL" id="JAVVDO010000006">
    <property type="protein sequence ID" value="MDT8330553.1"/>
    <property type="molecule type" value="Genomic_DNA"/>
</dbReference>
<accession>A0ABU3MCC0</accession>
<evidence type="ECO:0000313" key="2">
    <source>
        <dbReference type="EMBL" id="MDT8330553.1"/>
    </source>
</evidence>
<sequence>MIQPPATSRVDPGIQTTVPDPRPNTTPVIPPPGTPGGNPQIQPR</sequence>
<evidence type="ECO:0000313" key="3">
    <source>
        <dbReference type="Proteomes" id="UP001258945"/>
    </source>
</evidence>
<gene>
    <name evidence="2" type="ORF">RQ831_05765</name>
</gene>
<keyword evidence="3" id="KW-1185">Reference proteome</keyword>
<feature type="region of interest" description="Disordered" evidence="1">
    <location>
        <begin position="1"/>
        <end position="44"/>
    </location>
</feature>
<reference evidence="2 3" key="1">
    <citation type="journal article" date="2019" name="Microb. Pathog.">
        <title>Comparison of VITEK 2, MALDI-TOF MS, 16S rRNA gene sequencing, and whole-genome sequencing for identification of Roseomonas mucosa.</title>
        <authorList>
            <person name="Rudolph W.W."/>
            <person name="Gunzer F."/>
            <person name="Trauth M."/>
            <person name="Bunk B."/>
            <person name="Bigge R."/>
            <person name="Schrottner P."/>
        </authorList>
    </citation>
    <scope>NUCLEOTIDE SEQUENCE [LARGE SCALE GENOMIC DNA]</scope>
    <source>
        <strain evidence="2 3">DSM 103800</strain>
    </source>
</reference>
<protein>
    <submittedName>
        <fullName evidence="2">Uncharacterized protein</fullName>
    </submittedName>
</protein>
<name>A0ABU3MCC0_9PROT</name>
<proteinExistence type="predicted"/>
<feature type="compositionally biased region" description="Pro residues" evidence="1">
    <location>
        <begin position="20"/>
        <end position="34"/>
    </location>
</feature>